<keyword evidence="4 8" id="KW-0812">Transmembrane</keyword>
<feature type="transmembrane region" description="Helical" evidence="8">
    <location>
        <begin position="205"/>
        <end position="230"/>
    </location>
</feature>
<feature type="transmembrane region" description="Helical" evidence="8">
    <location>
        <begin position="180"/>
        <end position="199"/>
    </location>
</feature>
<protein>
    <recommendedName>
        <fullName evidence="11">MFS transporter</fullName>
    </recommendedName>
</protein>
<dbReference type="NCBIfam" id="TIGR00924">
    <property type="entry name" value="yjdL_sub1_fam"/>
    <property type="match status" value="1"/>
</dbReference>
<feature type="transmembrane region" description="Helical" evidence="8">
    <location>
        <begin position="119"/>
        <end position="136"/>
    </location>
</feature>
<proteinExistence type="predicted"/>
<dbReference type="STRING" id="1935.B1H20_09670"/>
<feature type="transmembrane region" description="Helical" evidence="8">
    <location>
        <begin position="142"/>
        <end position="168"/>
    </location>
</feature>
<evidence type="ECO:0000256" key="6">
    <source>
        <dbReference type="ARBA" id="ARBA00023136"/>
    </source>
</evidence>
<dbReference type="Proteomes" id="UP000192445">
    <property type="component" value="Chromosome"/>
</dbReference>
<feature type="transmembrane region" description="Helical" evidence="8">
    <location>
        <begin position="350"/>
        <end position="367"/>
    </location>
</feature>
<dbReference type="AlphaFoldDB" id="A0A1V0U9L8"/>
<dbReference type="Gene3D" id="1.20.1250.20">
    <property type="entry name" value="MFS general substrate transporter like domains"/>
    <property type="match status" value="1"/>
</dbReference>
<feature type="transmembrane region" description="Helical" evidence="8">
    <location>
        <begin position="251"/>
        <end position="270"/>
    </location>
</feature>
<feature type="transmembrane region" description="Helical" evidence="8">
    <location>
        <begin position="470"/>
        <end position="490"/>
    </location>
</feature>
<feature type="transmembrane region" description="Helical" evidence="8">
    <location>
        <begin position="89"/>
        <end position="110"/>
    </location>
</feature>
<dbReference type="InterPro" id="IPR000109">
    <property type="entry name" value="POT_fam"/>
</dbReference>
<accession>A0A1V0U9L8</accession>
<evidence type="ECO:0000256" key="4">
    <source>
        <dbReference type="ARBA" id="ARBA00022692"/>
    </source>
</evidence>
<feature type="transmembrane region" description="Helical" evidence="8">
    <location>
        <begin position="276"/>
        <end position="294"/>
    </location>
</feature>
<dbReference type="InterPro" id="IPR005279">
    <property type="entry name" value="Dipep/tripep_permease"/>
</dbReference>
<keyword evidence="5 8" id="KW-1133">Transmembrane helix</keyword>
<dbReference type="GO" id="GO:0006857">
    <property type="term" value="P:oligopeptide transport"/>
    <property type="evidence" value="ECO:0007669"/>
    <property type="project" value="InterPro"/>
</dbReference>
<evidence type="ECO:0000313" key="10">
    <source>
        <dbReference type="Proteomes" id="UP000192445"/>
    </source>
</evidence>
<reference evidence="9 10" key="1">
    <citation type="submission" date="2017-03" db="EMBL/GenBank/DDBJ databases">
        <title>Complete Genome Sequence of a natural compounds producer, Streptomyces violaceus S21.</title>
        <authorList>
            <person name="Zhong C."/>
            <person name="Zhao Z."/>
            <person name="Fu J."/>
            <person name="Zong G."/>
            <person name="Qin R."/>
            <person name="Cao G."/>
        </authorList>
    </citation>
    <scope>NUCLEOTIDE SEQUENCE [LARGE SCALE GENOMIC DNA]</scope>
    <source>
        <strain evidence="9 10">S21</strain>
    </source>
</reference>
<keyword evidence="3" id="KW-1003">Cell membrane</keyword>
<dbReference type="PANTHER" id="PTHR23517">
    <property type="entry name" value="RESISTANCE PROTEIN MDTM, PUTATIVE-RELATED-RELATED"/>
    <property type="match status" value="1"/>
</dbReference>
<feature type="transmembrane region" description="Helical" evidence="8">
    <location>
        <begin position="405"/>
        <end position="431"/>
    </location>
</feature>
<evidence type="ECO:0000256" key="5">
    <source>
        <dbReference type="ARBA" id="ARBA00022989"/>
    </source>
</evidence>
<organism evidence="9 10">
    <name type="scientific">Streptomyces violaceoruber</name>
    <dbReference type="NCBI Taxonomy" id="1935"/>
    <lineage>
        <taxon>Bacteria</taxon>
        <taxon>Bacillati</taxon>
        <taxon>Actinomycetota</taxon>
        <taxon>Actinomycetes</taxon>
        <taxon>Kitasatosporales</taxon>
        <taxon>Streptomycetaceae</taxon>
        <taxon>Streptomyces</taxon>
        <taxon>Streptomyces violaceoruber group</taxon>
    </lineage>
</organism>
<feature type="compositionally biased region" description="Basic and acidic residues" evidence="7">
    <location>
        <begin position="1"/>
        <end position="17"/>
    </location>
</feature>
<evidence type="ECO:0000256" key="3">
    <source>
        <dbReference type="ARBA" id="ARBA00022475"/>
    </source>
</evidence>
<keyword evidence="2" id="KW-0813">Transport</keyword>
<feature type="transmembrane region" description="Helical" evidence="8">
    <location>
        <begin position="306"/>
        <end position="330"/>
    </location>
</feature>
<comment type="subcellular location">
    <subcellularLocation>
        <location evidence="1">Cell membrane</location>
        <topology evidence="1">Multi-pass membrane protein</topology>
    </subcellularLocation>
</comment>
<feature type="transmembrane region" description="Helical" evidence="8">
    <location>
        <begin position="443"/>
        <end position="464"/>
    </location>
</feature>
<evidence type="ECO:0000256" key="8">
    <source>
        <dbReference type="SAM" id="Phobius"/>
    </source>
</evidence>
<dbReference type="PROSITE" id="PS01022">
    <property type="entry name" value="PTR2_1"/>
    <property type="match status" value="1"/>
</dbReference>
<evidence type="ECO:0008006" key="11">
    <source>
        <dbReference type="Google" id="ProtNLM"/>
    </source>
</evidence>
<evidence type="ECO:0000256" key="7">
    <source>
        <dbReference type="SAM" id="MobiDB-lite"/>
    </source>
</evidence>
<dbReference type="InterPro" id="IPR036259">
    <property type="entry name" value="MFS_trans_sf"/>
</dbReference>
<gene>
    <name evidence="9" type="ORF">B1H20_09670</name>
</gene>
<dbReference type="Pfam" id="PF00854">
    <property type="entry name" value="PTR2"/>
    <property type="match status" value="1"/>
</dbReference>
<dbReference type="KEGG" id="svu:B1H20_09670"/>
<dbReference type="GO" id="GO:0005886">
    <property type="term" value="C:plasma membrane"/>
    <property type="evidence" value="ECO:0007669"/>
    <property type="project" value="UniProtKB-SubCell"/>
</dbReference>
<dbReference type="EMBL" id="CP020570">
    <property type="protein sequence ID" value="ARF61642.1"/>
    <property type="molecule type" value="Genomic_DNA"/>
</dbReference>
<name>A0A1V0U9L8_STRVN</name>
<feature type="region of interest" description="Disordered" evidence="7">
    <location>
        <begin position="1"/>
        <end position="38"/>
    </location>
</feature>
<evidence type="ECO:0000256" key="1">
    <source>
        <dbReference type="ARBA" id="ARBA00004651"/>
    </source>
</evidence>
<feature type="transmembrane region" description="Helical" evidence="8">
    <location>
        <begin position="59"/>
        <end position="77"/>
    </location>
</feature>
<dbReference type="PANTHER" id="PTHR23517:SF15">
    <property type="entry name" value="PROTON-DEPENDENT OLIGOPEPTIDE FAMILY TRANSPORT PROTEIN"/>
    <property type="match status" value="1"/>
</dbReference>
<dbReference type="InterPro" id="IPR050171">
    <property type="entry name" value="MFS_Transporters"/>
</dbReference>
<dbReference type="InterPro" id="IPR018456">
    <property type="entry name" value="PTR2_symporter_CS"/>
</dbReference>
<sequence length="501" mass="51152">MPRREGASVESPSRTHDSATGAPPPPAERAARAAVPAPPGPGARRAFLTLLGVDLWERFSFFGMAAILVLYLTAAPADGGLGMAPQTATAVFATYMSSSFIAGLPGGWLADRVLGARRAVLAGGGLIAAGHAVLSLTSATALYAGLLLIVVGTGLSKPSLAAMVAAVSGPERREAAFSRFYMCIQVSALVAPVVTGVLAQRVAWHLGFAVAALGMAAGLAQFGLGMRAFAGTGRGPVRPLARTEAAAALRRAGAVLAVAAAAVTAVSLGALPLTALLAVLGLVTLTLPFLYLRALRRRTSVGGERLSAFTAVMGASAAFWMIFAQSGSVLTLFAERHTDRLVLGFDVPASWLQSAHPLFVLLLAPFVTRLRGGVTTKVAGSLGVAGLSFVVMAGAAFLAREQRVSVAWLIGVYLLYSLGEIVLAPAGLALAAAVAPPGFANRFLALNGMFAAVGVVLGGQLYRLTSVLPLPVYFLLMGTAVLAIGAALAARASQLRPALPE</sequence>
<evidence type="ECO:0000313" key="9">
    <source>
        <dbReference type="EMBL" id="ARF61642.1"/>
    </source>
</evidence>
<feature type="transmembrane region" description="Helical" evidence="8">
    <location>
        <begin position="379"/>
        <end position="399"/>
    </location>
</feature>
<keyword evidence="6 8" id="KW-0472">Membrane</keyword>
<evidence type="ECO:0000256" key="2">
    <source>
        <dbReference type="ARBA" id="ARBA00022448"/>
    </source>
</evidence>
<dbReference type="GO" id="GO:1904680">
    <property type="term" value="F:peptide transmembrane transporter activity"/>
    <property type="evidence" value="ECO:0007669"/>
    <property type="project" value="InterPro"/>
</dbReference>
<dbReference type="SUPFAM" id="SSF103473">
    <property type="entry name" value="MFS general substrate transporter"/>
    <property type="match status" value="1"/>
</dbReference>